<dbReference type="AlphaFoldDB" id="A0A0J7K0G1"/>
<dbReference type="GO" id="GO:0003964">
    <property type="term" value="F:RNA-directed DNA polymerase activity"/>
    <property type="evidence" value="ECO:0007669"/>
    <property type="project" value="UniProtKB-KW"/>
</dbReference>
<evidence type="ECO:0000313" key="2">
    <source>
        <dbReference type="EMBL" id="KMQ83928.1"/>
    </source>
</evidence>
<keyword evidence="2" id="KW-0695">RNA-directed DNA polymerase</keyword>
<dbReference type="PANTHER" id="PTHR21301:SF10">
    <property type="entry name" value="REVERSE TRANSCRIPTASE DOMAIN-CONTAINING PROTEIN"/>
    <property type="match status" value="1"/>
</dbReference>
<dbReference type="PROSITE" id="PS50878">
    <property type="entry name" value="RT_POL"/>
    <property type="match status" value="1"/>
</dbReference>
<evidence type="ECO:0000313" key="3">
    <source>
        <dbReference type="Proteomes" id="UP000036403"/>
    </source>
</evidence>
<sequence length="255" mass="29444">MFLNENQSLILTRADKGNVTVALDKDTYINKMEELLGDRETYKLIKKDPTRKLTTSLRDLLTRWRNSEFISKSTYRFLYNSDGVLPRAYGLPKIQKQNWPLRLIVSSLNSPLYQLASFLHRTMLKSFPKANSYISNSFDLMNRISNLCIDDDYDLISLDVISVFTNIPTEIAMDSVSSRWNYTSHNCIIPKTEFLLAVKLVLNSTFFTFNNNIYQQTFGTPTGSPLSPIIADIVLQNLENCILEKLSFTLPFYFR</sequence>
<dbReference type="InterPro" id="IPR000477">
    <property type="entry name" value="RT_dom"/>
</dbReference>
<feature type="domain" description="Reverse transcriptase" evidence="1">
    <location>
        <begin position="26"/>
        <end position="255"/>
    </location>
</feature>
<keyword evidence="3" id="KW-1185">Reference proteome</keyword>
<reference evidence="2 3" key="1">
    <citation type="submission" date="2015-04" db="EMBL/GenBank/DDBJ databases">
        <title>Lasius niger genome sequencing.</title>
        <authorList>
            <person name="Konorov E.A."/>
            <person name="Nikitin M.A."/>
            <person name="Kirill M.V."/>
            <person name="Chang P."/>
        </authorList>
    </citation>
    <scope>NUCLEOTIDE SEQUENCE [LARGE SCALE GENOMIC DNA]</scope>
    <source>
        <tissue evidence="2">Whole</tissue>
    </source>
</reference>
<keyword evidence="2" id="KW-0808">Transferase</keyword>
<dbReference type="PaxDb" id="67767-A0A0J7K0G1"/>
<dbReference type="EMBL" id="LBMM01017916">
    <property type="protein sequence ID" value="KMQ83928.1"/>
    <property type="molecule type" value="Genomic_DNA"/>
</dbReference>
<dbReference type="Proteomes" id="UP000036403">
    <property type="component" value="Unassembled WGS sequence"/>
</dbReference>
<evidence type="ECO:0000259" key="1">
    <source>
        <dbReference type="PROSITE" id="PS50878"/>
    </source>
</evidence>
<dbReference type="OrthoDB" id="7698743at2759"/>
<protein>
    <submittedName>
        <fullName evidence="2">Reverse transcriptase</fullName>
    </submittedName>
</protein>
<accession>A0A0J7K0G1</accession>
<name>A0A0J7K0G1_LASNI</name>
<keyword evidence="2" id="KW-0548">Nucleotidyltransferase</keyword>
<comment type="caution">
    <text evidence="2">The sequence shown here is derived from an EMBL/GenBank/DDBJ whole genome shotgun (WGS) entry which is preliminary data.</text>
</comment>
<proteinExistence type="predicted"/>
<dbReference type="InterPro" id="IPR043502">
    <property type="entry name" value="DNA/RNA_pol_sf"/>
</dbReference>
<organism evidence="2 3">
    <name type="scientific">Lasius niger</name>
    <name type="common">Black garden ant</name>
    <dbReference type="NCBI Taxonomy" id="67767"/>
    <lineage>
        <taxon>Eukaryota</taxon>
        <taxon>Metazoa</taxon>
        <taxon>Ecdysozoa</taxon>
        <taxon>Arthropoda</taxon>
        <taxon>Hexapoda</taxon>
        <taxon>Insecta</taxon>
        <taxon>Pterygota</taxon>
        <taxon>Neoptera</taxon>
        <taxon>Endopterygota</taxon>
        <taxon>Hymenoptera</taxon>
        <taxon>Apocrita</taxon>
        <taxon>Aculeata</taxon>
        <taxon>Formicoidea</taxon>
        <taxon>Formicidae</taxon>
        <taxon>Formicinae</taxon>
        <taxon>Lasius</taxon>
        <taxon>Lasius</taxon>
    </lineage>
</organism>
<dbReference type="SUPFAM" id="SSF56672">
    <property type="entry name" value="DNA/RNA polymerases"/>
    <property type="match status" value="1"/>
</dbReference>
<dbReference type="PANTHER" id="PTHR21301">
    <property type="entry name" value="REVERSE TRANSCRIPTASE"/>
    <property type="match status" value="1"/>
</dbReference>
<gene>
    <name evidence="2" type="ORF">RF55_18778</name>
</gene>